<proteinExistence type="predicted"/>
<comment type="caution">
    <text evidence="2">The sequence shown here is derived from an EMBL/GenBank/DDBJ whole genome shotgun (WGS) entry which is preliminary data.</text>
</comment>
<protein>
    <submittedName>
        <fullName evidence="2">Uncharacterized protein</fullName>
    </submittedName>
</protein>
<keyword evidence="1" id="KW-0472">Membrane</keyword>
<evidence type="ECO:0000256" key="1">
    <source>
        <dbReference type="SAM" id="Phobius"/>
    </source>
</evidence>
<name>A0AA40NIL7_CITFR</name>
<keyword evidence="1" id="KW-1133">Transmembrane helix</keyword>
<reference evidence="2 3" key="2">
    <citation type="journal article" date="2017" name="PLoS ONE">
        <title>Genomic and phenotypic characterisation of fluoroquinolone resistance mechanisms in Enterobacteriaceae in Durban, South Africa.</title>
        <authorList>
            <person name="Osei Sekyere J."/>
            <person name="Amoako D.G."/>
        </authorList>
    </citation>
    <scope>NUCLEOTIDE SEQUENCE [LARGE SCALE GENOMIC DNA]</scope>
    <source>
        <strain evidence="2 3">ST62:944112508</strain>
    </source>
</reference>
<keyword evidence="1" id="KW-0812">Transmembrane</keyword>
<reference evidence="3" key="1">
    <citation type="submission" date="2015-09" db="EMBL/GenBank/DDBJ databases">
        <title>Prevalence of NDMs in South Africa.</title>
        <authorList>
            <person name="Osei Sekyere J."/>
            <person name="Govinden U."/>
            <person name="Essack S."/>
            <person name="Haldorsen B."/>
            <person name="Samuelsen O."/>
            <person name="Aasnaes B."/>
            <person name="Sundsfjord A."/>
        </authorList>
    </citation>
    <scope>NUCLEOTIDE SEQUENCE [LARGE SCALE GENOMIC DNA]</scope>
    <source>
        <strain evidence="3">ST62:944112508</strain>
    </source>
</reference>
<accession>A0AA40NIL7</accession>
<sequence>MRFVIRDPKKGSLGSFLHTPAHCGQETQHMPLYQRNYLLYVVLIPLYLTRFSGAEKTASLIP</sequence>
<feature type="transmembrane region" description="Helical" evidence="1">
    <location>
        <begin position="37"/>
        <end position="54"/>
    </location>
</feature>
<gene>
    <name evidence="2" type="ORF">AN672_16840</name>
</gene>
<evidence type="ECO:0000313" key="3">
    <source>
        <dbReference type="Proteomes" id="UP000050520"/>
    </source>
</evidence>
<organism evidence="2 3">
    <name type="scientific">Citrobacter freundii</name>
    <dbReference type="NCBI Taxonomy" id="546"/>
    <lineage>
        <taxon>Bacteria</taxon>
        <taxon>Pseudomonadati</taxon>
        <taxon>Pseudomonadota</taxon>
        <taxon>Gammaproteobacteria</taxon>
        <taxon>Enterobacterales</taxon>
        <taxon>Enterobacteriaceae</taxon>
        <taxon>Citrobacter</taxon>
        <taxon>Citrobacter freundii complex</taxon>
    </lineage>
</organism>
<dbReference type="Proteomes" id="UP000050520">
    <property type="component" value="Unassembled WGS sequence"/>
</dbReference>
<dbReference type="AlphaFoldDB" id="A0AA40NIL7"/>
<evidence type="ECO:0000313" key="2">
    <source>
        <dbReference type="EMBL" id="KPR54270.1"/>
    </source>
</evidence>
<dbReference type="EMBL" id="LJEB01000077">
    <property type="protein sequence ID" value="KPR54270.1"/>
    <property type="molecule type" value="Genomic_DNA"/>
</dbReference>